<keyword evidence="6 13" id="KW-0479">Metal-binding</keyword>
<evidence type="ECO:0000256" key="13">
    <source>
        <dbReference type="PIRSR" id="PIRSR001492-3"/>
    </source>
</evidence>
<proteinExistence type="inferred from homology"/>
<feature type="binding site" evidence="13">
    <location>
        <position position="22"/>
    </location>
    <ligand>
        <name>Mn(2+)</name>
        <dbReference type="ChEBI" id="CHEBI:29035"/>
        <label>2</label>
    </ligand>
</feature>
<evidence type="ECO:0000256" key="2">
    <source>
        <dbReference type="ARBA" id="ARBA00001936"/>
    </source>
</evidence>
<feature type="domain" description="Metalloenzyme" evidence="14">
    <location>
        <begin position="14"/>
        <end position="537"/>
    </location>
</feature>
<dbReference type="NCBIfam" id="TIGR01307">
    <property type="entry name" value="pgm_bpd_ind"/>
    <property type="match status" value="1"/>
</dbReference>
<evidence type="ECO:0000256" key="5">
    <source>
        <dbReference type="ARBA" id="ARBA00008819"/>
    </source>
</evidence>
<evidence type="ECO:0000256" key="10">
    <source>
        <dbReference type="NCBIfam" id="TIGR01307"/>
    </source>
</evidence>
<dbReference type="Pfam" id="PF06415">
    <property type="entry name" value="iPGM_N"/>
    <property type="match status" value="1"/>
</dbReference>
<sequence length="550" mass="61359">MLTLKKQPKGPLAKQVLLIVLDGVGFTEKGYENGNAVAKAQMPVLKGLWNSHPTVLLKAHGTAVGMPSDEDMGNSEVGHNVLGSGRIFDQGAKLVSQSIENGSLFIGPIWKKMVSNCKSNQSTFHFLGLFSDGNVHSHIDHLKALIDNAIKEDVKKIRLHILLDGRDVPEKSALDYLNPFEEYLDGYRKKGIDILIASGGGRMELTMDRYDADWSMIERGWNHHVEGEGRIFATAKEAIETFRTENPAVIDQYLPGFVVGDSNGKPIGKVEDNDSVVFFNFRGDRAIEISRAFTEETLTNFNRKRFPKVEFAGMMQYDGDLFIPKQYLVAPPAIDRTMGEYFANEGVAQYALSETQKYGHVTFFWNGNRSGYFNQTLETYEEVKSDIIPFDQKPEMKAKEITDNLVLALTSHKFPFLRVNYANGDMVGHTGNMDATVRGLEYLDVCLDRIKKICDETGTVLCITADHGNADEMYQLNKKGTAETSKEGKPVPKTSHTLNPVQFVLYDPKGKIKLNQNLKEKGLANVAATMMDLLGFEAPEGYHPSLINRD</sequence>
<feature type="binding site" evidence="13">
    <location>
        <position position="425"/>
    </location>
    <ligand>
        <name>Mn(2+)</name>
        <dbReference type="ChEBI" id="CHEBI:29035"/>
        <label>1</label>
    </ligand>
</feature>
<feature type="active site" description="Phosphoserine intermediate" evidence="11">
    <location>
        <position position="75"/>
    </location>
</feature>
<comment type="cofactor">
    <cofactor evidence="2">
        <name>Mn(2+)</name>
        <dbReference type="ChEBI" id="CHEBI:29035"/>
    </cofactor>
</comment>
<dbReference type="Pfam" id="PF01676">
    <property type="entry name" value="Metalloenzyme"/>
    <property type="match status" value="1"/>
</dbReference>
<feature type="binding site" evidence="13">
    <location>
        <position position="496"/>
    </location>
    <ligand>
        <name>Mn(2+)</name>
        <dbReference type="ChEBI" id="CHEBI:29035"/>
        <label>1</label>
    </ligand>
</feature>
<dbReference type="AlphaFoldDB" id="A0A2M9Y4F3"/>
<dbReference type="PANTHER" id="PTHR31637">
    <property type="entry name" value="2,3-BISPHOSPHOGLYCERATE-INDEPENDENT PHOSPHOGLYCERATE MUTASE"/>
    <property type="match status" value="1"/>
</dbReference>
<feature type="binding site" evidence="13">
    <location>
        <position position="75"/>
    </location>
    <ligand>
        <name>Mn(2+)</name>
        <dbReference type="ChEBI" id="CHEBI:29035"/>
        <label>2</label>
    </ligand>
</feature>
<feature type="binding site" evidence="12">
    <location>
        <position position="202"/>
    </location>
    <ligand>
        <name>substrate</name>
    </ligand>
</feature>
<dbReference type="EC" id="5.4.2.12" evidence="10"/>
<feature type="binding site" evidence="12">
    <location>
        <position position="209"/>
    </location>
    <ligand>
        <name>substrate</name>
    </ligand>
</feature>
<evidence type="ECO:0000259" key="14">
    <source>
        <dbReference type="Pfam" id="PF01676"/>
    </source>
</evidence>
<dbReference type="OrthoDB" id="9800863at2"/>
<accession>A0A2M9Y4F3</accession>
<dbReference type="GO" id="GO:0030145">
    <property type="term" value="F:manganese ion binding"/>
    <property type="evidence" value="ECO:0007669"/>
    <property type="project" value="InterPro"/>
</dbReference>
<dbReference type="GO" id="GO:0005737">
    <property type="term" value="C:cytoplasm"/>
    <property type="evidence" value="ECO:0007669"/>
    <property type="project" value="InterPro"/>
</dbReference>
<comment type="caution">
    <text evidence="16">The sequence shown here is derived from an EMBL/GenBank/DDBJ whole genome shotgun (WGS) entry which is preliminary data.</text>
</comment>
<evidence type="ECO:0000256" key="4">
    <source>
        <dbReference type="ARBA" id="ARBA00004798"/>
    </source>
</evidence>
<dbReference type="PANTHER" id="PTHR31637:SF0">
    <property type="entry name" value="2,3-BISPHOSPHOGLYCERATE-INDEPENDENT PHOSPHOGLYCERATE MUTASE"/>
    <property type="match status" value="1"/>
</dbReference>
<dbReference type="EMBL" id="RQFP01000001">
    <property type="protein sequence ID" value="TGK96564.1"/>
    <property type="molecule type" value="Genomic_DNA"/>
</dbReference>
<name>A0A2M9Y4F3_9LEPT</name>
<dbReference type="InterPro" id="IPR006124">
    <property type="entry name" value="Metalloenzyme"/>
</dbReference>
<dbReference type="GO" id="GO:0004619">
    <property type="term" value="F:phosphoglycerate mutase activity"/>
    <property type="evidence" value="ECO:0007669"/>
    <property type="project" value="UniProtKB-UniRule"/>
</dbReference>
<evidence type="ECO:0000256" key="11">
    <source>
        <dbReference type="PIRSR" id="PIRSR001492-1"/>
    </source>
</evidence>
<gene>
    <name evidence="16" type="ORF">EHQ30_08185</name>
</gene>
<feature type="binding site" evidence="13">
    <location>
        <position position="429"/>
    </location>
    <ligand>
        <name>Mn(2+)</name>
        <dbReference type="ChEBI" id="CHEBI:29035"/>
        <label>1</label>
    </ligand>
</feature>
<dbReference type="Gene3D" id="3.40.720.10">
    <property type="entry name" value="Alkaline Phosphatase, subunit A"/>
    <property type="match status" value="1"/>
</dbReference>
<evidence type="ECO:0000256" key="8">
    <source>
        <dbReference type="ARBA" id="ARBA00023211"/>
    </source>
</evidence>
<feature type="binding site" evidence="12">
    <location>
        <position position="357"/>
    </location>
    <ligand>
        <name>substrate</name>
    </ligand>
</feature>
<dbReference type="InterPro" id="IPR036646">
    <property type="entry name" value="PGAM_B_sf"/>
</dbReference>
<keyword evidence="7" id="KW-0324">Glycolysis</keyword>
<comment type="pathway">
    <text evidence="4">Carbohydrate degradation; glycolysis; pyruvate from D-glyceraldehyde 3-phosphate: step 3/5.</text>
</comment>
<evidence type="ECO:0000256" key="7">
    <source>
        <dbReference type="ARBA" id="ARBA00023152"/>
    </source>
</evidence>
<dbReference type="GO" id="GO:0006007">
    <property type="term" value="P:glucose catabolic process"/>
    <property type="evidence" value="ECO:0007669"/>
    <property type="project" value="InterPro"/>
</dbReference>
<evidence type="ECO:0000256" key="3">
    <source>
        <dbReference type="ARBA" id="ARBA00002315"/>
    </source>
</evidence>
<keyword evidence="8 13" id="KW-0464">Manganese</keyword>
<comment type="similarity">
    <text evidence="5">Belongs to the BPG-independent phosphoglycerate mutase family.</text>
</comment>
<dbReference type="SUPFAM" id="SSF53649">
    <property type="entry name" value="Alkaline phosphatase-like"/>
    <property type="match status" value="1"/>
</dbReference>
<dbReference type="InterPro" id="IPR011258">
    <property type="entry name" value="BPG-indep_PGM_N"/>
</dbReference>
<feature type="binding site" evidence="12">
    <location>
        <begin position="166"/>
        <end position="167"/>
    </location>
    <ligand>
        <name>substrate</name>
    </ligand>
</feature>
<dbReference type="InterPro" id="IPR017850">
    <property type="entry name" value="Alkaline_phosphatase_core_sf"/>
</dbReference>
<evidence type="ECO:0000313" key="17">
    <source>
        <dbReference type="Proteomes" id="UP000297891"/>
    </source>
</evidence>
<feature type="binding site" evidence="12">
    <location>
        <begin position="282"/>
        <end position="285"/>
    </location>
    <ligand>
        <name>substrate</name>
    </ligand>
</feature>
<dbReference type="SUPFAM" id="SSF64158">
    <property type="entry name" value="2,3-Bisphosphoglycerate-independent phosphoglycerate mutase, substrate-binding domain"/>
    <property type="match status" value="1"/>
</dbReference>
<evidence type="ECO:0000313" key="16">
    <source>
        <dbReference type="EMBL" id="TGK96564.1"/>
    </source>
</evidence>
<dbReference type="Proteomes" id="UP000297891">
    <property type="component" value="Unassembled WGS sequence"/>
</dbReference>
<feature type="domain" description="BPG-independent PGAM N-terminal" evidence="15">
    <location>
        <begin position="95"/>
        <end position="318"/>
    </location>
</feature>
<feature type="binding site" evidence="12">
    <location>
        <position position="136"/>
    </location>
    <ligand>
        <name>substrate</name>
    </ligand>
</feature>
<comment type="catalytic activity">
    <reaction evidence="1">
        <text>(2R)-2-phosphoglycerate = (2R)-3-phosphoglycerate</text>
        <dbReference type="Rhea" id="RHEA:15901"/>
        <dbReference type="ChEBI" id="CHEBI:58272"/>
        <dbReference type="ChEBI" id="CHEBI:58289"/>
        <dbReference type="EC" id="5.4.2.12"/>
    </reaction>
</comment>
<feature type="binding site" evidence="13">
    <location>
        <position position="467"/>
    </location>
    <ligand>
        <name>Mn(2+)</name>
        <dbReference type="ChEBI" id="CHEBI:29035"/>
        <label>2</label>
    </ligand>
</feature>
<evidence type="ECO:0000256" key="12">
    <source>
        <dbReference type="PIRSR" id="PIRSR001492-2"/>
    </source>
</evidence>
<keyword evidence="9 16" id="KW-0413">Isomerase</keyword>
<dbReference type="GO" id="GO:0006096">
    <property type="term" value="P:glycolytic process"/>
    <property type="evidence" value="ECO:0007669"/>
    <property type="project" value="UniProtKB-UniRule"/>
</dbReference>
<evidence type="ECO:0000256" key="9">
    <source>
        <dbReference type="ARBA" id="ARBA00023235"/>
    </source>
</evidence>
<dbReference type="Gene3D" id="3.40.1450.10">
    <property type="entry name" value="BPG-independent phosphoglycerate mutase, domain B"/>
    <property type="match status" value="1"/>
</dbReference>
<evidence type="ECO:0000256" key="1">
    <source>
        <dbReference type="ARBA" id="ARBA00000370"/>
    </source>
</evidence>
<dbReference type="InterPro" id="IPR005995">
    <property type="entry name" value="Pgm_bpd_ind"/>
</dbReference>
<dbReference type="RefSeq" id="WP_100789743.1">
    <property type="nucleotide sequence ID" value="NZ_NPDQ01000002.1"/>
</dbReference>
<dbReference type="UniPathway" id="UPA00109">
    <property type="reaction ID" value="UER00186"/>
</dbReference>
<comment type="function">
    <text evidence="3">Catalyzes the interconversion of 2-phosphoglycerate and 3-phosphoglycerate.</text>
</comment>
<evidence type="ECO:0000259" key="15">
    <source>
        <dbReference type="Pfam" id="PF06415"/>
    </source>
</evidence>
<protein>
    <recommendedName>
        <fullName evidence="10">2,3-bisphosphoglycerate-independent phosphoglycerate mutase</fullName>
        <ecNumber evidence="10">5.4.2.12</ecNumber>
    </recommendedName>
</protein>
<evidence type="ECO:0000256" key="6">
    <source>
        <dbReference type="ARBA" id="ARBA00022723"/>
    </source>
</evidence>
<dbReference type="PIRSF" id="PIRSF001492">
    <property type="entry name" value="IPGAM"/>
    <property type="match status" value="1"/>
</dbReference>
<keyword evidence="17" id="KW-1185">Reference proteome</keyword>
<dbReference type="FunFam" id="3.40.1450.10:FF:000002">
    <property type="entry name" value="2,3-bisphosphoglycerate-independent phosphoglycerate mutase"/>
    <property type="match status" value="1"/>
</dbReference>
<feature type="binding site" evidence="13">
    <location>
        <position position="466"/>
    </location>
    <ligand>
        <name>Mn(2+)</name>
        <dbReference type="ChEBI" id="CHEBI:29035"/>
        <label>2</label>
    </ligand>
</feature>
<dbReference type="CDD" id="cd16010">
    <property type="entry name" value="iPGM"/>
    <property type="match status" value="1"/>
</dbReference>
<reference evidence="16" key="1">
    <citation type="journal article" date="2019" name="PLoS Negl. Trop. Dis.">
        <title>Revisiting the worldwide diversity of Leptospira species in the environment.</title>
        <authorList>
            <person name="Vincent A.T."/>
            <person name="Schiettekatte O."/>
            <person name="Bourhy P."/>
            <person name="Veyrier F.J."/>
            <person name="Picardeau M."/>
        </authorList>
    </citation>
    <scope>NUCLEOTIDE SEQUENCE [LARGE SCALE GENOMIC DNA]</scope>
    <source>
        <strain evidence="16">201800277</strain>
    </source>
</reference>
<organism evidence="16 17">
    <name type="scientific">Leptospira brenneri</name>
    <dbReference type="NCBI Taxonomy" id="2023182"/>
    <lineage>
        <taxon>Bacteria</taxon>
        <taxon>Pseudomonadati</taxon>
        <taxon>Spirochaetota</taxon>
        <taxon>Spirochaetia</taxon>
        <taxon>Leptospirales</taxon>
        <taxon>Leptospiraceae</taxon>
        <taxon>Leptospira</taxon>
    </lineage>
</organism>